<dbReference type="PANTHER" id="PTHR33223:SF11">
    <property type="entry name" value="ELEMENT PROTEIN, PUTATIVE-RELATED"/>
    <property type="match status" value="1"/>
</dbReference>
<dbReference type="EMBL" id="BQNB010008525">
    <property type="protein sequence ID" value="GJS50560.1"/>
    <property type="molecule type" value="Genomic_DNA"/>
</dbReference>
<evidence type="ECO:0000259" key="1">
    <source>
        <dbReference type="Pfam" id="PF03732"/>
    </source>
</evidence>
<reference evidence="2" key="2">
    <citation type="submission" date="2022-01" db="EMBL/GenBank/DDBJ databases">
        <authorList>
            <person name="Yamashiro T."/>
            <person name="Shiraishi A."/>
            <person name="Satake H."/>
            <person name="Nakayama K."/>
        </authorList>
    </citation>
    <scope>NUCLEOTIDE SEQUENCE</scope>
</reference>
<sequence>MCSRLDERTPQYPCSNLILVESSFRTLVETSMDGPAGLGVKWIRSCWNVGSSVVKSEKSERLSEEAKRSDLKRFDSKEARRFTKARKSVCMTQSLNKDLVQPFKEPERVFRSSRKLLKTTSLDSSSFLELNLITGPKNQFEEEVTETMTEPTMEEYMTKTRDDYGSGVIHPNIDDKVNFEIKGQFLKELRDNTFSRSDHEDSNEHIKKVVEIDDLFHIPDINVNQVMLRAFPMSLTGVASRWLRNKLAGLITDWETLKKKFLSKYCPPARTAKKMEEINNFQQDPNETLYNAWERFKDLLLKCAIPTMKVADAKKAIDDMANYSQKWHDGTSTRKKSTKTSDGLAAIQAQLNNLGREIKKVNKKVYAAQVGCKICKGPHYIKGCLDKEDHKTLKEAYYSQFGVSFPQGQYKAAAPGFYQRNNGNPSYQEQRQSMEESLNKFSF</sequence>
<protein>
    <recommendedName>
        <fullName evidence="1">Retrotransposon gag domain-containing protein</fullName>
    </recommendedName>
</protein>
<dbReference type="Proteomes" id="UP001151760">
    <property type="component" value="Unassembled WGS sequence"/>
</dbReference>
<dbReference type="PANTHER" id="PTHR33223">
    <property type="entry name" value="CCHC-TYPE DOMAIN-CONTAINING PROTEIN"/>
    <property type="match status" value="1"/>
</dbReference>
<name>A0ABQ4WCK8_9ASTR</name>
<accession>A0ABQ4WCK8</accession>
<dbReference type="InterPro" id="IPR005162">
    <property type="entry name" value="Retrotrans_gag_dom"/>
</dbReference>
<evidence type="ECO:0000313" key="2">
    <source>
        <dbReference type="EMBL" id="GJS50560.1"/>
    </source>
</evidence>
<feature type="domain" description="Retrotransposon gag" evidence="1">
    <location>
        <begin position="230"/>
        <end position="305"/>
    </location>
</feature>
<reference evidence="2" key="1">
    <citation type="journal article" date="2022" name="Int. J. Mol. Sci.">
        <title>Draft Genome of Tanacetum Coccineum: Genomic Comparison of Closely Related Tanacetum-Family Plants.</title>
        <authorList>
            <person name="Yamashiro T."/>
            <person name="Shiraishi A."/>
            <person name="Nakayama K."/>
            <person name="Satake H."/>
        </authorList>
    </citation>
    <scope>NUCLEOTIDE SEQUENCE</scope>
</reference>
<comment type="caution">
    <text evidence="2">The sequence shown here is derived from an EMBL/GenBank/DDBJ whole genome shotgun (WGS) entry which is preliminary data.</text>
</comment>
<organism evidence="2 3">
    <name type="scientific">Tanacetum coccineum</name>
    <dbReference type="NCBI Taxonomy" id="301880"/>
    <lineage>
        <taxon>Eukaryota</taxon>
        <taxon>Viridiplantae</taxon>
        <taxon>Streptophyta</taxon>
        <taxon>Embryophyta</taxon>
        <taxon>Tracheophyta</taxon>
        <taxon>Spermatophyta</taxon>
        <taxon>Magnoliopsida</taxon>
        <taxon>eudicotyledons</taxon>
        <taxon>Gunneridae</taxon>
        <taxon>Pentapetalae</taxon>
        <taxon>asterids</taxon>
        <taxon>campanulids</taxon>
        <taxon>Asterales</taxon>
        <taxon>Asteraceae</taxon>
        <taxon>Asteroideae</taxon>
        <taxon>Anthemideae</taxon>
        <taxon>Anthemidinae</taxon>
        <taxon>Tanacetum</taxon>
    </lineage>
</organism>
<gene>
    <name evidence="2" type="ORF">Tco_0623922</name>
</gene>
<keyword evidence="3" id="KW-1185">Reference proteome</keyword>
<evidence type="ECO:0000313" key="3">
    <source>
        <dbReference type="Proteomes" id="UP001151760"/>
    </source>
</evidence>
<proteinExistence type="predicted"/>
<dbReference type="Pfam" id="PF03732">
    <property type="entry name" value="Retrotrans_gag"/>
    <property type="match status" value="1"/>
</dbReference>